<dbReference type="RefSeq" id="WP_261959809.1">
    <property type="nucleotide sequence ID" value="NZ_BAAAXA010000001.1"/>
</dbReference>
<dbReference type="PRINTS" id="PR00081">
    <property type="entry name" value="GDHRDH"/>
</dbReference>
<comment type="similarity">
    <text evidence="2">Belongs to the short-chain dehydrogenases/reductases (SDR) family.</text>
</comment>
<keyword evidence="5" id="KW-0521">NADP</keyword>
<dbReference type="PANTHER" id="PTHR43086:SF2">
    <property type="entry name" value="HYDROXYSTEROID DEHYDROGENASE-LIKE PROTEIN 1"/>
    <property type="match status" value="1"/>
</dbReference>
<evidence type="ECO:0000256" key="1">
    <source>
        <dbReference type="ARBA" id="ARBA00005194"/>
    </source>
</evidence>
<reference evidence="9" key="2">
    <citation type="submission" date="2023-01" db="EMBL/GenBank/DDBJ databases">
        <authorList>
            <person name="Sun Q."/>
            <person name="Evtushenko L."/>
        </authorList>
    </citation>
    <scope>NUCLEOTIDE SEQUENCE</scope>
    <source>
        <strain evidence="9">VKM Ac-1321</strain>
    </source>
</reference>
<evidence type="ECO:0000313" key="9">
    <source>
        <dbReference type="EMBL" id="GLK99919.1"/>
    </source>
</evidence>
<name>A0A9W6NJG8_9ACTN</name>
<dbReference type="PIRSF" id="PIRSF000126">
    <property type="entry name" value="11-beta-HSD1"/>
    <property type="match status" value="1"/>
</dbReference>
<protein>
    <submittedName>
        <fullName evidence="9">Short-chain dehydrogenase</fullName>
    </submittedName>
</protein>
<dbReference type="AlphaFoldDB" id="A0A9W6NJG8"/>
<keyword evidence="4" id="KW-0276">Fatty acid metabolism</keyword>
<comment type="caution">
    <text evidence="9">The sequence shown here is derived from an EMBL/GenBank/DDBJ whole genome shotgun (WGS) entry which is preliminary data.</text>
</comment>
<dbReference type="EMBL" id="BSFP01000005">
    <property type="protein sequence ID" value="GLK99919.1"/>
    <property type="molecule type" value="Genomic_DNA"/>
</dbReference>
<dbReference type="GO" id="GO:0016491">
    <property type="term" value="F:oxidoreductase activity"/>
    <property type="evidence" value="ECO:0007669"/>
    <property type="project" value="UniProtKB-KW"/>
</dbReference>
<evidence type="ECO:0000256" key="3">
    <source>
        <dbReference type="ARBA" id="ARBA00022516"/>
    </source>
</evidence>
<dbReference type="InterPro" id="IPR020904">
    <property type="entry name" value="Sc_DH/Rdtase_CS"/>
</dbReference>
<evidence type="ECO:0000256" key="4">
    <source>
        <dbReference type="ARBA" id="ARBA00022832"/>
    </source>
</evidence>
<evidence type="ECO:0000313" key="10">
    <source>
        <dbReference type="Proteomes" id="UP001143480"/>
    </source>
</evidence>
<gene>
    <name evidence="9" type="ORF">GCM10017581_016600</name>
</gene>
<reference evidence="9" key="1">
    <citation type="journal article" date="2014" name="Int. J. Syst. Evol. Microbiol.">
        <title>Complete genome sequence of Corynebacterium casei LMG S-19264T (=DSM 44701T), isolated from a smear-ripened cheese.</title>
        <authorList>
            <consortium name="US DOE Joint Genome Institute (JGI-PGF)"/>
            <person name="Walter F."/>
            <person name="Albersmeier A."/>
            <person name="Kalinowski J."/>
            <person name="Ruckert C."/>
        </authorList>
    </citation>
    <scope>NUCLEOTIDE SEQUENCE</scope>
    <source>
        <strain evidence="9">VKM Ac-1321</strain>
    </source>
</reference>
<keyword evidence="7" id="KW-0443">Lipid metabolism</keyword>
<evidence type="ECO:0000256" key="6">
    <source>
        <dbReference type="ARBA" id="ARBA00023002"/>
    </source>
</evidence>
<dbReference type="InterPro" id="IPR036291">
    <property type="entry name" value="NAD(P)-bd_dom_sf"/>
</dbReference>
<dbReference type="InterPro" id="IPR002347">
    <property type="entry name" value="SDR_fam"/>
</dbReference>
<dbReference type="SUPFAM" id="SSF51735">
    <property type="entry name" value="NAD(P)-binding Rossmann-fold domains"/>
    <property type="match status" value="1"/>
</dbReference>
<organism evidence="9 10">
    <name type="scientific">Dactylosporangium matsuzakiense</name>
    <dbReference type="NCBI Taxonomy" id="53360"/>
    <lineage>
        <taxon>Bacteria</taxon>
        <taxon>Bacillati</taxon>
        <taxon>Actinomycetota</taxon>
        <taxon>Actinomycetes</taxon>
        <taxon>Micromonosporales</taxon>
        <taxon>Micromonosporaceae</taxon>
        <taxon>Dactylosporangium</taxon>
    </lineage>
</organism>
<dbReference type="PROSITE" id="PS00061">
    <property type="entry name" value="ADH_SHORT"/>
    <property type="match status" value="1"/>
</dbReference>
<evidence type="ECO:0000256" key="5">
    <source>
        <dbReference type="ARBA" id="ARBA00022857"/>
    </source>
</evidence>
<keyword evidence="8" id="KW-0275">Fatty acid biosynthesis</keyword>
<dbReference type="Pfam" id="PF00106">
    <property type="entry name" value="adh_short"/>
    <property type="match status" value="1"/>
</dbReference>
<dbReference type="Proteomes" id="UP001143480">
    <property type="component" value="Unassembled WGS sequence"/>
</dbReference>
<proteinExistence type="inferred from homology"/>
<accession>A0A9W6NJG8</accession>
<keyword evidence="3" id="KW-0444">Lipid biosynthesis</keyword>
<keyword evidence="10" id="KW-1185">Reference proteome</keyword>
<evidence type="ECO:0000256" key="8">
    <source>
        <dbReference type="ARBA" id="ARBA00023160"/>
    </source>
</evidence>
<dbReference type="GO" id="GO:0030497">
    <property type="term" value="P:fatty acid elongation"/>
    <property type="evidence" value="ECO:0007669"/>
    <property type="project" value="TreeGrafter"/>
</dbReference>
<evidence type="ECO:0000256" key="2">
    <source>
        <dbReference type="ARBA" id="ARBA00006484"/>
    </source>
</evidence>
<dbReference type="Gene3D" id="3.40.50.720">
    <property type="entry name" value="NAD(P)-binding Rossmann-like Domain"/>
    <property type="match status" value="1"/>
</dbReference>
<keyword evidence="6" id="KW-0560">Oxidoreductase</keyword>
<sequence>MNGSFRRIDTHRFGPWALVTGASSGIGREFARQLAANGLNLVLAARRRPVLDDVGRDLAARHGVEYRCLPVDLAADGALDAVVDATDDLDIGLIISSTGDMVLGEFLTTDRDDLLRELTLNAETHLGLSHHFGQRLSRRRRGGIMLVSSIAGLQPVPYVANYAATKAYLLTLGAAIHRELAPSGINVTVLTPGATDTPMITRFGADHSPMRRMIMPVQACVSDGLAALSANRPVRISGRMNRATIAVLPRSARSRVFGAMNRSMAERVTPATPPPVHAAE</sequence>
<dbReference type="PANTHER" id="PTHR43086">
    <property type="entry name" value="VERY-LONG-CHAIN 3-OXOOACYL-COA REDUCTASE"/>
    <property type="match status" value="1"/>
</dbReference>
<comment type="pathway">
    <text evidence="1">Lipid metabolism; fatty acid biosynthesis.</text>
</comment>
<evidence type="ECO:0000256" key="7">
    <source>
        <dbReference type="ARBA" id="ARBA00023098"/>
    </source>
</evidence>